<evidence type="ECO:0000313" key="6">
    <source>
        <dbReference type="Proteomes" id="UP000035722"/>
    </source>
</evidence>
<dbReference type="InterPro" id="IPR018060">
    <property type="entry name" value="HTH_AraC"/>
</dbReference>
<comment type="caution">
    <text evidence="5">The sequence shown here is derived from an EMBL/GenBank/DDBJ whole genome shotgun (WGS) entry which is preliminary data.</text>
</comment>
<dbReference type="EMBL" id="CAQI01000059">
    <property type="protein sequence ID" value="CCQ48206.1"/>
    <property type="molecule type" value="Genomic_DNA"/>
</dbReference>
<dbReference type="GO" id="GO:0000976">
    <property type="term" value="F:transcription cis-regulatory region binding"/>
    <property type="evidence" value="ECO:0007669"/>
    <property type="project" value="TreeGrafter"/>
</dbReference>
<dbReference type="GO" id="GO:0005829">
    <property type="term" value="C:cytosol"/>
    <property type="evidence" value="ECO:0007669"/>
    <property type="project" value="TreeGrafter"/>
</dbReference>
<keyword evidence="6" id="KW-1185">Reference proteome</keyword>
<feature type="domain" description="HTH araC/xylS-type" evidence="4">
    <location>
        <begin position="218"/>
        <end position="315"/>
    </location>
</feature>
<evidence type="ECO:0000259" key="4">
    <source>
        <dbReference type="PROSITE" id="PS01124"/>
    </source>
</evidence>
<dbReference type="InterPro" id="IPR009057">
    <property type="entry name" value="Homeodomain-like_sf"/>
</dbReference>
<dbReference type="InterPro" id="IPR018062">
    <property type="entry name" value="HTH_AraC-typ_CS"/>
</dbReference>
<dbReference type="PROSITE" id="PS00041">
    <property type="entry name" value="HTH_ARAC_FAMILY_1"/>
    <property type="match status" value="1"/>
</dbReference>
<dbReference type="SUPFAM" id="SSF46689">
    <property type="entry name" value="Homeodomain-like"/>
    <property type="match status" value="1"/>
</dbReference>
<protein>
    <submittedName>
        <fullName evidence="5">Bacterial regulatory helix-turn-helix s, AraC family protein</fullName>
    </submittedName>
</protein>
<dbReference type="OrthoDB" id="5241536at2"/>
<proteinExistence type="predicted"/>
<dbReference type="Pfam" id="PF12625">
    <property type="entry name" value="Arabinose_bd"/>
    <property type="match status" value="1"/>
</dbReference>
<keyword evidence="1" id="KW-0805">Transcription regulation</keyword>
<dbReference type="AlphaFoldDB" id="A0A024H8X2"/>
<organism evidence="5 6">
    <name type="scientific">Pseudarthrobacter siccitolerans</name>
    <dbReference type="NCBI Taxonomy" id="861266"/>
    <lineage>
        <taxon>Bacteria</taxon>
        <taxon>Bacillati</taxon>
        <taxon>Actinomycetota</taxon>
        <taxon>Actinomycetes</taxon>
        <taxon>Micrococcales</taxon>
        <taxon>Micrococcaceae</taxon>
        <taxon>Pseudarthrobacter</taxon>
    </lineage>
</organism>
<evidence type="ECO:0000256" key="1">
    <source>
        <dbReference type="ARBA" id="ARBA00023015"/>
    </source>
</evidence>
<sequence>MEYGLDPAPSLRAANLSPDVIDVPGGKIGWNQELVFQEHFASQTSEQPEIWVEAARRYTPHMLGEFGLAMITAPTLRHFRNLGTRLGYGVGRYVAFDIDPFWTGYEFRLPHHIGPTTAFFRFTIINEIITGVMLYNDIWQGPLPFERVEVPIDPLPVALTKAVEAPLVSCRGSGLRWVWHTSLLDTPLPRSNQMVHQEYVTRLERSRLSWTNPVQLHDKVSALLAQPGNAGLNLGQISAKLAIPARTLQRHLSEANISFRALRDEVRMREGSDLLTFTDLTVSEIARQVGYSEVASFSNAFRRWTGHSPSEFRSGSTVSEIDF</sequence>
<dbReference type="Gene3D" id="1.10.10.60">
    <property type="entry name" value="Homeodomain-like"/>
    <property type="match status" value="1"/>
</dbReference>
<keyword evidence="2" id="KW-0238">DNA-binding</keyword>
<dbReference type="GO" id="GO:0003700">
    <property type="term" value="F:DNA-binding transcription factor activity"/>
    <property type="evidence" value="ECO:0007669"/>
    <property type="project" value="InterPro"/>
</dbReference>
<accession>A0A024H8X2</accession>
<dbReference type="PRINTS" id="PR00032">
    <property type="entry name" value="HTHARAC"/>
</dbReference>
<dbReference type="PROSITE" id="PS01124">
    <property type="entry name" value="HTH_ARAC_FAMILY_2"/>
    <property type="match status" value="1"/>
</dbReference>
<evidence type="ECO:0000256" key="2">
    <source>
        <dbReference type="ARBA" id="ARBA00023125"/>
    </source>
</evidence>
<dbReference type="RefSeq" id="WP_083435574.1">
    <property type="nucleotide sequence ID" value="NZ_CAQI01000059.1"/>
</dbReference>
<dbReference type="InterPro" id="IPR032687">
    <property type="entry name" value="AraC-type_N"/>
</dbReference>
<evidence type="ECO:0000256" key="3">
    <source>
        <dbReference type="ARBA" id="ARBA00023163"/>
    </source>
</evidence>
<reference evidence="6" key="1">
    <citation type="journal article" date="2014" name="Genome Announc.">
        <title>Genome Sequence of Arthrobacter siccitolerans 4J27, a Xeroprotectant-Producing Desiccation-Tolerant Microorganism.</title>
        <authorList>
            <person name="Manzanera M."/>
            <person name="Santa-Cruz-Calvo L."/>
            <person name="Vilchez J.I."/>
            <person name="Garcia-Fontana C."/>
            <person name="Silva-Castro G.A."/>
            <person name="Calvo C."/>
            <person name="Gonzalez-Lopez J."/>
        </authorList>
    </citation>
    <scope>NUCLEOTIDE SEQUENCE [LARGE SCALE GENOMIC DNA]</scope>
    <source>
        <strain evidence="6">4J27</strain>
    </source>
</reference>
<dbReference type="PANTHER" id="PTHR47894:SF1">
    <property type="entry name" value="HTH-TYPE TRANSCRIPTIONAL REGULATOR VQSM"/>
    <property type="match status" value="1"/>
</dbReference>
<dbReference type="Pfam" id="PF12833">
    <property type="entry name" value="HTH_18"/>
    <property type="match status" value="1"/>
</dbReference>
<dbReference type="SMART" id="SM00342">
    <property type="entry name" value="HTH_ARAC"/>
    <property type="match status" value="1"/>
</dbReference>
<dbReference type="InterPro" id="IPR020449">
    <property type="entry name" value="Tscrpt_reg_AraC-type_HTH"/>
</dbReference>
<dbReference type="STRING" id="861266.ARTSIC4J27_4208"/>
<name>A0A024H8X2_9MICC</name>
<evidence type="ECO:0000313" key="5">
    <source>
        <dbReference type="EMBL" id="CCQ48206.1"/>
    </source>
</evidence>
<gene>
    <name evidence="5" type="ORF">ARTSIC4J27_4208</name>
</gene>
<dbReference type="PANTHER" id="PTHR47894">
    <property type="entry name" value="HTH-TYPE TRANSCRIPTIONAL REGULATOR GADX"/>
    <property type="match status" value="1"/>
</dbReference>
<dbReference type="Proteomes" id="UP000035722">
    <property type="component" value="Unassembled WGS sequence"/>
</dbReference>
<keyword evidence="3" id="KW-0804">Transcription</keyword>